<comment type="caution">
    <text evidence="1">The sequence shown here is derived from an EMBL/GenBank/DDBJ whole genome shotgun (WGS) entry which is preliminary data.</text>
</comment>
<evidence type="ECO:0000313" key="2">
    <source>
        <dbReference type="Proteomes" id="UP001234178"/>
    </source>
</evidence>
<proteinExistence type="predicted"/>
<accession>A0ABR0A7D2</accession>
<evidence type="ECO:0000313" key="1">
    <source>
        <dbReference type="EMBL" id="KAK4021036.1"/>
    </source>
</evidence>
<organism evidence="1 2">
    <name type="scientific">Daphnia magna</name>
    <dbReference type="NCBI Taxonomy" id="35525"/>
    <lineage>
        <taxon>Eukaryota</taxon>
        <taxon>Metazoa</taxon>
        <taxon>Ecdysozoa</taxon>
        <taxon>Arthropoda</taxon>
        <taxon>Crustacea</taxon>
        <taxon>Branchiopoda</taxon>
        <taxon>Diplostraca</taxon>
        <taxon>Cladocera</taxon>
        <taxon>Anomopoda</taxon>
        <taxon>Daphniidae</taxon>
        <taxon>Daphnia</taxon>
    </lineage>
</organism>
<keyword evidence="2" id="KW-1185">Reference proteome</keyword>
<dbReference type="EMBL" id="JAOYFB010000036">
    <property type="protein sequence ID" value="KAK4021036.1"/>
    <property type="molecule type" value="Genomic_DNA"/>
</dbReference>
<reference evidence="1 2" key="1">
    <citation type="journal article" date="2023" name="Nucleic Acids Res.">
        <title>The hologenome of Daphnia magna reveals possible DNA methylation and microbiome-mediated evolution of the host genome.</title>
        <authorList>
            <person name="Chaturvedi A."/>
            <person name="Li X."/>
            <person name="Dhandapani V."/>
            <person name="Marshall H."/>
            <person name="Kissane S."/>
            <person name="Cuenca-Cambronero M."/>
            <person name="Asole G."/>
            <person name="Calvet F."/>
            <person name="Ruiz-Romero M."/>
            <person name="Marangio P."/>
            <person name="Guigo R."/>
            <person name="Rago D."/>
            <person name="Mirbahai L."/>
            <person name="Eastwood N."/>
            <person name="Colbourne J.K."/>
            <person name="Zhou J."/>
            <person name="Mallon E."/>
            <person name="Orsini L."/>
        </authorList>
    </citation>
    <scope>NUCLEOTIDE SEQUENCE [LARGE SCALE GENOMIC DNA]</scope>
    <source>
        <strain evidence="1">LRV0_1</strain>
    </source>
</reference>
<dbReference type="Proteomes" id="UP001234178">
    <property type="component" value="Unassembled WGS sequence"/>
</dbReference>
<gene>
    <name evidence="1" type="ORF">OUZ56_002970</name>
</gene>
<protein>
    <submittedName>
        <fullName evidence="1">Uncharacterized protein</fullName>
    </submittedName>
</protein>
<name>A0ABR0A7D2_9CRUS</name>
<sequence>MDLDSMFYALLETDNPYKHMYAKFSDKNNLRSDEARRNLSVSRKRIPRILGVTLVVDGFVKIFADTTFITTSRLDGKWPYHLHNPIKNLRFPEDWNKVIGC</sequence>